<protein>
    <submittedName>
        <fullName evidence="8">TlpA family protein disulfide reductase</fullName>
    </submittedName>
</protein>
<keyword evidence="2" id="KW-0201">Cytochrome c-type biogenesis</keyword>
<dbReference type="InterPro" id="IPR013766">
    <property type="entry name" value="Thioredoxin_domain"/>
</dbReference>
<dbReference type="PROSITE" id="PS00194">
    <property type="entry name" value="THIOREDOXIN_1"/>
    <property type="match status" value="1"/>
</dbReference>
<keyword evidence="4" id="KW-1015">Disulfide bond</keyword>
<keyword evidence="3" id="KW-0735">Signal-anchor</keyword>
<evidence type="ECO:0000256" key="5">
    <source>
        <dbReference type="ARBA" id="ARBA00023284"/>
    </source>
</evidence>
<dbReference type="EMBL" id="JAATEO010000021">
    <property type="protein sequence ID" value="NJP34099.1"/>
    <property type="molecule type" value="Genomic_DNA"/>
</dbReference>
<keyword evidence="5" id="KW-0676">Redox-active center</keyword>
<accession>A0ABX0ZCA7</accession>
<dbReference type="PANTHER" id="PTHR42852:SF6">
    <property type="entry name" value="THIOL:DISULFIDE INTERCHANGE PROTEIN DSBE"/>
    <property type="match status" value="1"/>
</dbReference>
<dbReference type="PROSITE" id="PS51257">
    <property type="entry name" value="PROKAR_LIPOPROTEIN"/>
    <property type="match status" value="1"/>
</dbReference>
<sequence length="205" mass="21304">MRTRLAALLVPVLLLAGCTAGGEEGAPTTRDRAAQSRPSPFADCAELTAAPAPSGTATPVPTDGGTPLPELTLTCFTGGAPVALRDVRGPVVINLWASWCAPCRKELPAFQRLSERADGRLTVLGVNTRDTRGGAQSIGEDFGVRFPTLVDQGEALQRALGRNAIPLTVLVDGGGRIRHVDASGALDDARLTALVREHLDVAVPA</sequence>
<evidence type="ECO:0000259" key="7">
    <source>
        <dbReference type="PROSITE" id="PS51352"/>
    </source>
</evidence>
<dbReference type="InterPro" id="IPR036249">
    <property type="entry name" value="Thioredoxin-like_sf"/>
</dbReference>
<dbReference type="Proteomes" id="UP000783871">
    <property type="component" value="Unassembled WGS sequence"/>
</dbReference>
<name>A0ABX0ZCA7_9ACTN</name>
<evidence type="ECO:0000256" key="6">
    <source>
        <dbReference type="SAM" id="SignalP"/>
    </source>
</evidence>
<keyword evidence="3" id="KW-0812">Transmembrane</keyword>
<dbReference type="Pfam" id="PF00578">
    <property type="entry name" value="AhpC-TSA"/>
    <property type="match status" value="1"/>
</dbReference>
<evidence type="ECO:0000256" key="2">
    <source>
        <dbReference type="ARBA" id="ARBA00022748"/>
    </source>
</evidence>
<evidence type="ECO:0000256" key="4">
    <source>
        <dbReference type="ARBA" id="ARBA00023157"/>
    </source>
</evidence>
<comment type="caution">
    <text evidence="8">The sequence shown here is derived from an EMBL/GenBank/DDBJ whole genome shotgun (WGS) entry which is preliminary data.</text>
</comment>
<evidence type="ECO:0000256" key="1">
    <source>
        <dbReference type="ARBA" id="ARBA00004196"/>
    </source>
</evidence>
<evidence type="ECO:0000313" key="9">
    <source>
        <dbReference type="Proteomes" id="UP000783871"/>
    </source>
</evidence>
<dbReference type="Gene3D" id="3.40.30.10">
    <property type="entry name" value="Glutaredoxin"/>
    <property type="match status" value="1"/>
</dbReference>
<gene>
    <name evidence="8" type="ORF">HCJ94_19440</name>
</gene>
<reference evidence="8 9" key="1">
    <citation type="submission" date="2020-03" db="EMBL/GenBank/DDBJ databases">
        <title>WGS of actinomycetes isolated from Thailand.</title>
        <authorList>
            <person name="Thawai C."/>
        </authorList>
    </citation>
    <scope>NUCLEOTIDE SEQUENCE [LARGE SCALE GENOMIC DNA]</scope>
    <source>
        <strain evidence="8 9">HSS6-12</strain>
    </source>
</reference>
<feature type="chain" id="PRO_5047189970" evidence="6">
    <location>
        <begin position="23"/>
        <end position="205"/>
    </location>
</feature>
<feature type="domain" description="Thioredoxin" evidence="7">
    <location>
        <begin position="62"/>
        <end position="200"/>
    </location>
</feature>
<feature type="signal peptide" evidence="6">
    <location>
        <begin position="1"/>
        <end position="22"/>
    </location>
</feature>
<dbReference type="InterPro" id="IPR050553">
    <property type="entry name" value="Thioredoxin_ResA/DsbE_sf"/>
</dbReference>
<dbReference type="SUPFAM" id="SSF52833">
    <property type="entry name" value="Thioredoxin-like"/>
    <property type="match status" value="1"/>
</dbReference>
<keyword evidence="6" id="KW-0732">Signal</keyword>
<dbReference type="PANTHER" id="PTHR42852">
    <property type="entry name" value="THIOL:DISULFIDE INTERCHANGE PROTEIN DSBE"/>
    <property type="match status" value="1"/>
</dbReference>
<organism evidence="8 9">
    <name type="scientific">Micromonospora thermarum</name>
    <dbReference type="NCBI Taxonomy" id="2720024"/>
    <lineage>
        <taxon>Bacteria</taxon>
        <taxon>Bacillati</taxon>
        <taxon>Actinomycetota</taxon>
        <taxon>Actinomycetes</taxon>
        <taxon>Micromonosporales</taxon>
        <taxon>Micromonosporaceae</taxon>
        <taxon>Micromonospora</taxon>
    </lineage>
</organism>
<proteinExistence type="predicted"/>
<dbReference type="CDD" id="cd02966">
    <property type="entry name" value="TlpA_like_family"/>
    <property type="match status" value="1"/>
</dbReference>
<dbReference type="RefSeq" id="WP_168002461.1">
    <property type="nucleotide sequence ID" value="NZ_JAATEO010000021.1"/>
</dbReference>
<comment type="subcellular location">
    <subcellularLocation>
        <location evidence="1">Cell envelope</location>
    </subcellularLocation>
</comment>
<evidence type="ECO:0000313" key="8">
    <source>
        <dbReference type="EMBL" id="NJP34099.1"/>
    </source>
</evidence>
<evidence type="ECO:0000256" key="3">
    <source>
        <dbReference type="ARBA" id="ARBA00022968"/>
    </source>
</evidence>
<dbReference type="InterPro" id="IPR000866">
    <property type="entry name" value="AhpC/TSA"/>
</dbReference>
<keyword evidence="9" id="KW-1185">Reference proteome</keyword>
<dbReference type="PROSITE" id="PS51352">
    <property type="entry name" value="THIOREDOXIN_2"/>
    <property type="match status" value="1"/>
</dbReference>
<dbReference type="InterPro" id="IPR017937">
    <property type="entry name" value="Thioredoxin_CS"/>
</dbReference>